<dbReference type="OrthoDB" id="8019123at2"/>
<dbReference type="EMBL" id="VOSK01000202">
    <property type="protein sequence ID" value="MPR29141.1"/>
    <property type="molecule type" value="Genomic_DNA"/>
</dbReference>
<dbReference type="AlphaFoldDB" id="A0A5N7MQ47"/>
<proteinExistence type="predicted"/>
<accession>A0A5N7MQ47</accession>
<gene>
    <name evidence="1" type="ORF">FS320_29540</name>
</gene>
<dbReference type="RefSeq" id="WP_152715827.1">
    <property type="nucleotide sequence ID" value="NZ_VOSJ01000209.1"/>
</dbReference>
<sequence>MPSFGLEETMRYGANAFQEDISGAETTSPETADEFAQHVIDAICHASVTPSVGRRTFERCMRALSLGSTARIGFRHPAKAEAIDMIWRERERLFDEYNASPDKMRFLAALPWVGPVTKHSLARRLGVYAEHAQRAVA</sequence>
<organism evidence="1 2">
    <name type="scientific">Microvirga tunisiensis</name>
    <dbReference type="NCBI Taxonomy" id="2108360"/>
    <lineage>
        <taxon>Bacteria</taxon>
        <taxon>Pseudomonadati</taxon>
        <taxon>Pseudomonadota</taxon>
        <taxon>Alphaproteobacteria</taxon>
        <taxon>Hyphomicrobiales</taxon>
        <taxon>Methylobacteriaceae</taxon>
        <taxon>Microvirga</taxon>
    </lineage>
</organism>
<reference evidence="1 2" key="1">
    <citation type="journal article" date="2019" name="Syst. Appl. Microbiol.">
        <title>Microvirga tunisiensis sp. nov., a root nodule symbiotic bacterium isolated from Lupinus micranthus and L. luteus grown in Northern Tunisia.</title>
        <authorList>
            <person name="Msaddak A."/>
            <person name="Rejili M."/>
            <person name="Duran D."/>
            <person name="Mars M."/>
            <person name="Palacios J.M."/>
            <person name="Ruiz-Argueso T."/>
            <person name="Rey L."/>
            <person name="Imperial J."/>
        </authorList>
    </citation>
    <scope>NUCLEOTIDE SEQUENCE [LARGE SCALE GENOMIC DNA]</scope>
    <source>
        <strain evidence="1 2">Lmie10</strain>
    </source>
</reference>
<dbReference type="Proteomes" id="UP000403266">
    <property type="component" value="Unassembled WGS sequence"/>
</dbReference>
<keyword evidence="2" id="KW-1185">Reference proteome</keyword>
<protein>
    <submittedName>
        <fullName evidence="1">Uncharacterized protein</fullName>
    </submittedName>
</protein>
<comment type="caution">
    <text evidence="1">The sequence shown here is derived from an EMBL/GenBank/DDBJ whole genome shotgun (WGS) entry which is preliminary data.</text>
</comment>
<evidence type="ECO:0000313" key="1">
    <source>
        <dbReference type="EMBL" id="MPR29141.1"/>
    </source>
</evidence>
<evidence type="ECO:0000313" key="2">
    <source>
        <dbReference type="Proteomes" id="UP000403266"/>
    </source>
</evidence>
<name>A0A5N7MQ47_9HYPH</name>